<evidence type="ECO:0000313" key="5">
    <source>
        <dbReference type="EMBL" id="AET01018.1"/>
    </source>
</evidence>
<evidence type="ECO:0000256" key="1">
    <source>
        <dbReference type="ARBA" id="ARBA00022690"/>
    </source>
</evidence>
<reference evidence="9" key="4">
    <citation type="journal article" date="2018" name="Nat. Plants">
        <title>Whole-genome landscape of Medicago truncatula symbiotic genes.</title>
        <authorList>
            <person name="Pecrix Y."/>
            <person name="Staton S.E."/>
            <person name="Sallet E."/>
            <person name="Lelandais-Briere C."/>
            <person name="Moreau S."/>
            <person name="Carrere S."/>
            <person name="Blein T."/>
            <person name="Jardinaud M.F."/>
            <person name="Latrasse D."/>
            <person name="Zouine M."/>
            <person name="Zahm M."/>
            <person name="Kreplak J."/>
            <person name="Mayjonade B."/>
            <person name="Satge C."/>
            <person name="Perez M."/>
            <person name="Cauet S."/>
            <person name="Marande W."/>
            <person name="Chantry-Darmon C."/>
            <person name="Lopez-Roques C."/>
            <person name="Bouchez O."/>
            <person name="Berard A."/>
            <person name="Debelle F."/>
            <person name="Munos S."/>
            <person name="Bendahmane A."/>
            <person name="Berges H."/>
            <person name="Niebel A."/>
            <person name="Buitink J."/>
            <person name="Frugier F."/>
            <person name="Benhamed M."/>
            <person name="Crespi M."/>
            <person name="Gouzy J."/>
            <person name="Gamas P."/>
        </authorList>
    </citation>
    <scope>NUCLEOTIDE SEQUENCE [LARGE SCALE GENOMIC DNA]</scope>
    <source>
        <strain evidence="9">cv. Jemalong A17</strain>
    </source>
</reference>
<keyword evidence="8" id="KW-1185">Reference proteome</keyword>
<proteinExistence type="predicted"/>
<keyword evidence="2" id="KW-0789">Thiol protease inhibitor</keyword>
<dbReference type="InterPro" id="IPR000010">
    <property type="entry name" value="Cystatin_dom"/>
</dbReference>
<dbReference type="SUPFAM" id="SSF54403">
    <property type="entry name" value="Cystatin/monellin"/>
    <property type="match status" value="1"/>
</dbReference>
<dbReference type="GO" id="GO:0004869">
    <property type="term" value="F:cysteine-type endopeptidase inhibitor activity"/>
    <property type="evidence" value="ECO:0007669"/>
    <property type="project" value="UniProtKB-KW"/>
</dbReference>
<dbReference type="PaxDb" id="3880-AET01018"/>
<dbReference type="Gene3D" id="3.10.450.10">
    <property type="match status" value="1"/>
</dbReference>
<feature type="chain" id="PRO_5014485658" evidence="3">
    <location>
        <begin position="19"/>
        <end position="113"/>
    </location>
</feature>
<accession>G7K0N3</accession>
<dbReference type="OrthoDB" id="2016588at2759"/>
<dbReference type="EMBL" id="PSQE01000005">
    <property type="protein sequence ID" value="RHN58175.1"/>
    <property type="molecule type" value="Genomic_DNA"/>
</dbReference>
<feature type="domain" description="Cystatin" evidence="4">
    <location>
        <begin position="30"/>
        <end position="109"/>
    </location>
</feature>
<evidence type="ECO:0000256" key="3">
    <source>
        <dbReference type="SAM" id="SignalP"/>
    </source>
</evidence>
<dbReference type="Pfam" id="PF16845">
    <property type="entry name" value="SQAPI"/>
    <property type="match status" value="1"/>
</dbReference>
<dbReference type="Proteomes" id="UP000002051">
    <property type="component" value="Chromosome 5"/>
</dbReference>
<keyword evidence="1" id="KW-0646">Protease inhibitor</keyword>
<protein>
    <submittedName>
        <fullName evidence="5">Phloem filament protein PP1</fullName>
    </submittedName>
    <submittedName>
        <fullName evidence="6">Putative Cystatin domain-containing protein</fullName>
    </submittedName>
</protein>
<dbReference type="KEGG" id="mtr:11424072"/>
<gene>
    <name evidence="7" type="primary">11424072</name>
    <name evidence="5" type="ordered locus">MTR_5g098550</name>
    <name evidence="6" type="ORF">MtrunA17_Chr5g0448281</name>
</gene>
<dbReference type="PANTHER" id="PTHR47364:SF2">
    <property type="entry name" value="CYSTEINE PROTEINASE INHIBITOR 5"/>
    <property type="match status" value="1"/>
</dbReference>
<organism evidence="5 8">
    <name type="scientific">Medicago truncatula</name>
    <name type="common">Barrel medic</name>
    <name type="synonym">Medicago tribuloides</name>
    <dbReference type="NCBI Taxonomy" id="3880"/>
    <lineage>
        <taxon>Eukaryota</taxon>
        <taxon>Viridiplantae</taxon>
        <taxon>Streptophyta</taxon>
        <taxon>Embryophyta</taxon>
        <taxon>Tracheophyta</taxon>
        <taxon>Spermatophyta</taxon>
        <taxon>Magnoliopsida</taxon>
        <taxon>eudicotyledons</taxon>
        <taxon>Gunneridae</taxon>
        <taxon>Pentapetalae</taxon>
        <taxon>rosids</taxon>
        <taxon>fabids</taxon>
        <taxon>Fabales</taxon>
        <taxon>Fabaceae</taxon>
        <taxon>Papilionoideae</taxon>
        <taxon>50 kb inversion clade</taxon>
        <taxon>NPAAA clade</taxon>
        <taxon>Hologalegina</taxon>
        <taxon>IRL clade</taxon>
        <taxon>Trifolieae</taxon>
        <taxon>Medicago</taxon>
    </lineage>
</organism>
<dbReference type="Proteomes" id="UP000265566">
    <property type="component" value="Chromosome 5"/>
</dbReference>
<dbReference type="EnsemblPlants" id="AET01018">
    <property type="protein sequence ID" value="AET01018"/>
    <property type="gene ID" value="MTR_5g098550"/>
</dbReference>
<evidence type="ECO:0000313" key="8">
    <source>
        <dbReference type="Proteomes" id="UP000002051"/>
    </source>
</evidence>
<dbReference type="CDD" id="cd00042">
    <property type="entry name" value="CY"/>
    <property type="match status" value="1"/>
</dbReference>
<evidence type="ECO:0000313" key="6">
    <source>
        <dbReference type="EMBL" id="RHN58175.1"/>
    </source>
</evidence>
<evidence type="ECO:0000313" key="9">
    <source>
        <dbReference type="Proteomes" id="UP000265566"/>
    </source>
</evidence>
<dbReference type="HOGENOM" id="CLU_113093_5_0_1"/>
<reference evidence="5 8" key="2">
    <citation type="journal article" date="2014" name="BMC Genomics">
        <title>An improved genome release (version Mt4.0) for the model legume Medicago truncatula.</title>
        <authorList>
            <person name="Tang H."/>
            <person name="Krishnakumar V."/>
            <person name="Bidwell S."/>
            <person name="Rosen B."/>
            <person name="Chan A."/>
            <person name="Zhou S."/>
            <person name="Gentzbittel L."/>
            <person name="Childs K.L."/>
            <person name="Yandell M."/>
            <person name="Gundlach H."/>
            <person name="Mayer K.F."/>
            <person name="Schwartz D.C."/>
            <person name="Town C.D."/>
        </authorList>
    </citation>
    <scope>GENOME REANNOTATION</scope>
    <source>
        <strain evidence="7 8">cv. Jemalong A17</strain>
    </source>
</reference>
<dbReference type="OMA" id="YETIVWK"/>
<dbReference type="InterPro" id="IPR046350">
    <property type="entry name" value="Cystatin_sf"/>
</dbReference>
<dbReference type="EMBL" id="CM001221">
    <property type="protein sequence ID" value="AET01018.1"/>
    <property type="molecule type" value="Genomic_DNA"/>
</dbReference>
<reference evidence="7" key="3">
    <citation type="submission" date="2015-04" db="UniProtKB">
        <authorList>
            <consortium name="EnsemblPlants"/>
        </authorList>
    </citation>
    <scope>IDENTIFICATION</scope>
    <source>
        <strain evidence="7">cv. Jemalong A17</strain>
    </source>
</reference>
<evidence type="ECO:0000256" key="2">
    <source>
        <dbReference type="ARBA" id="ARBA00022704"/>
    </source>
</evidence>
<feature type="signal peptide" evidence="3">
    <location>
        <begin position="1"/>
        <end position="18"/>
    </location>
</feature>
<dbReference type="Gramene" id="rna33792">
    <property type="protein sequence ID" value="RHN58175.1"/>
    <property type="gene ID" value="gene33792"/>
</dbReference>
<dbReference type="AlphaFoldDB" id="G7K0N3"/>
<keyword evidence="3" id="KW-0732">Signal</keyword>
<name>G7K0N3_MEDTR</name>
<evidence type="ECO:0000313" key="7">
    <source>
        <dbReference type="EnsemblPlants" id="AET01018"/>
    </source>
</evidence>
<reference evidence="5 8" key="1">
    <citation type="journal article" date="2011" name="Nature">
        <title>The Medicago genome provides insight into the evolution of rhizobial symbioses.</title>
        <authorList>
            <person name="Young N.D."/>
            <person name="Debelle F."/>
            <person name="Oldroyd G.E."/>
            <person name="Geurts R."/>
            <person name="Cannon S.B."/>
            <person name="Udvardi M.K."/>
            <person name="Benedito V.A."/>
            <person name="Mayer K.F."/>
            <person name="Gouzy J."/>
            <person name="Schoof H."/>
            <person name="Van de Peer Y."/>
            <person name="Proost S."/>
            <person name="Cook D.R."/>
            <person name="Meyers B.C."/>
            <person name="Spannagl M."/>
            <person name="Cheung F."/>
            <person name="De Mita S."/>
            <person name="Krishnakumar V."/>
            <person name="Gundlach H."/>
            <person name="Zhou S."/>
            <person name="Mudge J."/>
            <person name="Bharti A.K."/>
            <person name="Murray J.D."/>
            <person name="Naoumkina M.A."/>
            <person name="Rosen B."/>
            <person name="Silverstein K.A."/>
            <person name="Tang H."/>
            <person name="Rombauts S."/>
            <person name="Zhao P.X."/>
            <person name="Zhou P."/>
            <person name="Barbe V."/>
            <person name="Bardou P."/>
            <person name="Bechner M."/>
            <person name="Bellec A."/>
            <person name="Berger A."/>
            <person name="Berges H."/>
            <person name="Bidwell S."/>
            <person name="Bisseling T."/>
            <person name="Choisne N."/>
            <person name="Couloux A."/>
            <person name="Denny R."/>
            <person name="Deshpande S."/>
            <person name="Dai X."/>
            <person name="Doyle J.J."/>
            <person name="Dudez A.M."/>
            <person name="Farmer A.D."/>
            <person name="Fouteau S."/>
            <person name="Franken C."/>
            <person name="Gibelin C."/>
            <person name="Gish J."/>
            <person name="Goldstein S."/>
            <person name="Gonzalez A.J."/>
            <person name="Green P.J."/>
            <person name="Hallab A."/>
            <person name="Hartog M."/>
            <person name="Hua A."/>
            <person name="Humphray S.J."/>
            <person name="Jeong D.H."/>
            <person name="Jing Y."/>
            <person name="Jocker A."/>
            <person name="Kenton S.M."/>
            <person name="Kim D.J."/>
            <person name="Klee K."/>
            <person name="Lai H."/>
            <person name="Lang C."/>
            <person name="Lin S."/>
            <person name="Macmil S.L."/>
            <person name="Magdelenat G."/>
            <person name="Matthews L."/>
            <person name="McCorrison J."/>
            <person name="Monaghan E.L."/>
            <person name="Mun J.H."/>
            <person name="Najar F.Z."/>
            <person name="Nicholson C."/>
            <person name="Noirot C."/>
            <person name="O'Bleness M."/>
            <person name="Paule C.R."/>
            <person name="Poulain J."/>
            <person name="Prion F."/>
            <person name="Qin B."/>
            <person name="Qu C."/>
            <person name="Retzel E.F."/>
            <person name="Riddle C."/>
            <person name="Sallet E."/>
            <person name="Samain S."/>
            <person name="Samson N."/>
            <person name="Sanders I."/>
            <person name="Saurat O."/>
            <person name="Scarpelli C."/>
            <person name="Schiex T."/>
            <person name="Segurens B."/>
            <person name="Severin A.J."/>
            <person name="Sherrier D.J."/>
            <person name="Shi R."/>
            <person name="Sims S."/>
            <person name="Singer S.R."/>
            <person name="Sinharoy S."/>
            <person name="Sterck L."/>
            <person name="Viollet A."/>
            <person name="Wang B.B."/>
            <person name="Wang K."/>
            <person name="Wang M."/>
            <person name="Wang X."/>
            <person name="Warfsmann J."/>
            <person name="Weissenbach J."/>
            <person name="White D.D."/>
            <person name="White J.D."/>
            <person name="Wiley G.B."/>
            <person name="Wincker P."/>
            <person name="Xing Y."/>
            <person name="Yang L."/>
            <person name="Yao Z."/>
            <person name="Ying F."/>
            <person name="Zhai J."/>
            <person name="Zhou L."/>
            <person name="Zuber A."/>
            <person name="Denarie J."/>
            <person name="Dixon R.A."/>
            <person name="May G.D."/>
            <person name="Schwartz D.C."/>
            <person name="Rogers J."/>
            <person name="Quetier F."/>
            <person name="Town C.D."/>
            <person name="Roe B.A."/>
        </authorList>
    </citation>
    <scope>NUCLEOTIDE SEQUENCE [LARGE SCALE GENOMIC DNA]</scope>
    <source>
        <strain evidence="5">A17</strain>
        <strain evidence="7 8">cv. Jemalong A17</strain>
    </source>
</reference>
<dbReference type="PANTHER" id="PTHR47364">
    <property type="entry name" value="CYSTEINE PROTEINASE INHIBITOR 5"/>
    <property type="match status" value="1"/>
</dbReference>
<sequence>MKLQLFVLFVVLMSYADARKQPLSDGWSRIKDINNPHVIDIANFAVIEFNKQTGAKLKFEKVIKGESRLALAEDAIYRLIISTSNSVPNIFQAVVIENKLNHDRNLTSFILTH</sequence>
<dbReference type="STRING" id="3880.G7K0N3"/>
<evidence type="ECO:0000259" key="4">
    <source>
        <dbReference type="Pfam" id="PF16845"/>
    </source>
</evidence>
<reference evidence="6" key="5">
    <citation type="journal article" date="2018" name="Nat. Plants">
        <title>Whole-genome landscape of Medicago truncatula symbiotic genes.</title>
        <authorList>
            <person name="Pecrix Y."/>
            <person name="Gamas P."/>
            <person name="Carrere S."/>
        </authorList>
    </citation>
    <scope>NUCLEOTIDE SEQUENCE</scope>
    <source>
        <tissue evidence="6">Leaves</tissue>
    </source>
</reference>